<organism evidence="2">
    <name type="scientific">Serratia fonticola</name>
    <dbReference type="NCBI Taxonomy" id="47917"/>
    <lineage>
        <taxon>Bacteria</taxon>
        <taxon>Pseudomonadati</taxon>
        <taxon>Pseudomonadota</taxon>
        <taxon>Gammaproteobacteria</taxon>
        <taxon>Enterobacterales</taxon>
        <taxon>Yersiniaceae</taxon>
        <taxon>Serratia</taxon>
    </lineage>
</organism>
<dbReference type="Gene3D" id="3.40.50.740">
    <property type="match status" value="1"/>
</dbReference>
<protein>
    <submittedName>
        <fullName evidence="2">Formate dehydrogenase H</fullName>
        <ecNumber evidence="2">1.2.1.2</ecNumber>
    </submittedName>
</protein>
<accession>A0A4U9THW3</accession>
<dbReference type="Pfam" id="PF00384">
    <property type="entry name" value="Molybdopterin"/>
    <property type="match status" value="1"/>
</dbReference>
<name>A0A4U9THW3_SERFO</name>
<gene>
    <name evidence="2" type="primary">fdhF_3</name>
    <name evidence="2" type="ORF">NCTC12965_00102</name>
</gene>
<sequence length="100" mass="11269">MPAEAGYALSEVPHNIDHGKLKAHYIMGEDPLQTEPDLATIRRTFEKLDLLIVQDIFMTKPPRLPTLFSRQPHGASMKGCIPRQTAASNASIKQWNQWAM</sequence>
<dbReference type="AlphaFoldDB" id="A0A4U9THW3"/>
<dbReference type="InterPro" id="IPR006656">
    <property type="entry name" value="Mopterin_OxRdtase"/>
</dbReference>
<evidence type="ECO:0000259" key="1">
    <source>
        <dbReference type="Pfam" id="PF00384"/>
    </source>
</evidence>
<dbReference type="GO" id="GO:0016491">
    <property type="term" value="F:oxidoreductase activity"/>
    <property type="evidence" value="ECO:0007669"/>
    <property type="project" value="UniProtKB-KW"/>
</dbReference>
<feature type="domain" description="Molybdopterin oxidoreductase" evidence="1">
    <location>
        <begin position="5"/>
        <end position="59"/>
    </location>
</feature>
<evidence type="ECO:0000313" key="2">
    <source>
        <dbReference type="EMBL" id="VTR15151.1"/>
    </source>
</evidence>
<dbReference type="EMBL" id="CABEEZ010000009">
    <property type="protein sequence ID" value="VTR15151.1"/>
    <property type="molecule type" value="Genomic_DNA"/>
</dbReference>
<keyword evidence="2" id="KW-0560">Oxidoreductase</keyword>
<dbReference type="SUPFAM" id="SSF53706">
    <property type="entry name" value="Formate dehydrogenase/DMSO reductase, domains 1-3"/>
    <property type="match status" value="1"/>
</dbReference>
<dbReference type="EC" id="1.2.1.2" evidence="2"/>
<proteinExistence type="predicted"/>
<reference evidence="2" key="1">
    <citation type="submission" date="2019-05" db="EMBL/GenBank/DDBJ databases">
        <authorList>
            <consortium name="Pathogen Informatics"/>
        </authorList>
    </citation>
    <scope>NUCLEOTIDE SEQUENCE [LARGE SCALE GENOMIC DNA]</scope>
    <source>
        <strain evidence="2">NCTC12965</strain>
    </source>
</reference>